<gene>
    <name evidence="7" type="ORF">X560_1968</name>
</gene>
<comment type="caution">
    <text evidence="7">The sequence shown here is derived from an EMBL/GenBank/DDBJ whole genome shotgun (WGS) entry which is preliminary data.</text>
</comment>
<keyword evidence="3 5" id="KW-1133">Transmembrane helix</keyword>
<keyword evidence="2 5" id="KW-0812">Transmembrane</keyword>
<dbReference type="PATRIC" id="fig|1430899.3.peg.2011"/>
<name>A0A0J8G7V8_9LIST</name>
<keyword evidence="8" id="KW-1185">Reference proteome</keyword>
<dbReference type="PANTHER" id="PTHR43027:SF1">
    <property type="entry name" value="DOXORUBICIN RESISTANCE ABC TRANSPORTER PERMEASE PROTEIN DRRC-RELATED"/>
    <property type="match status" value="1"/>
</dbReference>
<dbReference type="GO" id="GO:0016020">
    <property type="term" value="C:membrane"/>
    <property type="evidence" value="ECO:0007669"/>
    <property type="project" value="UniProtKB-SubCell"/>
</dbReference>
<dbReference type="Pfam" id="PF12698">
    <property type="entry name" value="ABC2_membrane_3"/>
    <property type="match status" value="1"/>
</dbReference>
<evidence type="ECO:0000313" key="8">
    <source>
        <dbReference type="Proteomes" id="UP000052258"/>
    </source>
</evidence>
<evidence type="ECO:0000313" key="7">
    <source>
        <dbReference type="EMBL" id="KMT58752.1"/>
    </source>
</evidence>
<organism evidence="7 8">
    <name type="scientific">Listeria fleischmannii 1991</name>
    <dbReference type="NCBI Taxonomy" id="1430899"/>
    <lineage>
        <taxon>Bacteria</taxon>
        <taxon>Bacillati</taxon>
        <taxon>Bacillota</taxon>
        <taxon>Bacilli</taxon>
        <taxon>Bacillales</taxon>
        <taxon>Listeriaceae</taxon>
        <taxon>Listeria</taxon>
    </lineage>
</organism>
<dbReference type="RefSeq" id="WP_007472289.1">
    <property type="nucleotide sequence ID" value="NZ_KQ130617.1"/>
</dbReference>
<dbReference type="InterPro" id="IPR013525">
    <property type="entry name" value="ABC2_TM"/>
</dbReference>
<dbReference type="Proteomes" id="UP000052258">
    <property type="component" value="Unassembled WGS sequence"/>
</dbReference>
<accession>A0A0J8G7V8</accession>
<feature type="transmembrane region" description="Helical" evidence="5">
    <location>
        <begin position="256"/>
        <end position="275"/>
    </location>
</feature>
<feature type="domain" description="ABC-2 type transporter transmembrane" evidence="6">
    <location>
        <begin position="17"/>
        <end position="359"/>
    </location>
</feature>
<reference evidence="7 8" key="1">
    <citation type="journal article" date="2015" name="Genome Biol. Evol.">
        <title>Comparative Genomics of Listeria Sensu Lato: Genus-Wide Differences in Evolutionary Dynamics and the Progressive Gain of Complex, Potentially Pathogenicity-Related Traits through Lateral Gene Transfer.</title>
        <authorList>
            <person name="Chiara M."/>
            <person name="Caruso M."/>
            <person name="D'Erchia A.M."/>
            <person name="Manzari C."/>
            <person name="Fraccalvieri R."/>
            <person name="Goffredo E."/>
            <person name="Latorre L."/>
            <person name="Miccolupo A."/>
            <person name="Padalino I."/>
            <person name="Santagada G."/>
            <person name="Chiocco D."/>
            <person name="Pesole G."/>
            <person name="Horner D.S."/>
            <person name="Parisi A."/>
        </authorList>
    </citation>
    <scope>NUCLEOTIDE SEQUENCE [LARGE SCALE GENOMIC DNA]</scope>
    <source>
        <strain evidence="7 8">1991</strain>
    </source>
</reference>
<feature type="transmembrane region" description="Helical" evidence="5">
    <location>
        <begin position="222"/>
        <end position="250"/>
    </location>
</feature>
<keyword evidence="4 5" id="KW-0472">Membrane</keyword>
<evidence type="ECO:0000259" key="6">
    <source>
        <dbReference type="Pfam" id="PF12698"/>
    </source>
</evidence>
<feature type="transmembrane region" description="Helical" evidence="5">
    <location>
        <begin position="340"/>
        <end position="361"/>
    </location>
</feature>
<proteinExistence type="predicted"/>
<dbReference type="EMBL" id="AZHO01000024">
    <property type="protein sequence ID" value="KMT58752.1"/>
    <property type="molecule type" value="Genomic_DNA"/>
</dbReference>
<dbReference type="InterPro" id="IPR052902">
    <property type="entry name" value="ABC-2_transporter"/>
</dbReference>
<sequence length="368" mass="40040">MLFHIIKKQVKLFLRDKTFFIFMIIFPIALIFVLGSVLQNAFTDDADLGKMDIVYTLQADANMNKAFDTFANEASDKSVSFKQVDGVKAGQEKVKNGDATALIVVKTNDLKVITNSPGTVEKARVDGYINAFAGQYQLAMTAAKINPTQVNTIMAENAVPENAISVQKLQTGDNVSSFQYYAIALIGMTMMFGMMSGVNTFRIEKLKHTDLRLLIAPIRKEVAITGNFIGELVVQAISLIILMAVSQFFFGVNWGSATLLIAAIYFSLAIFSVSFGMAIDVFTNGNAAGGAVSSILVQIFAFLGGAYFPGVSPLVQKLSPIGWANIGIRDILYNGQLASAVMPLMINIGFALLFILLMAVVQKRKEVY</sequence>
<feature type="transmembrane region" description="Helical" evidence="5">
    <location>
        <begin position="178"/>
        <end position="201"/>
    </location>
</feature>
<evidence type="ECO:0000256" key="5">
    <source>
        <dbReference type="SAM" id="Phobius"/>
    </source>
</evidence>
<feature type="transmembrane region" description="Helical" evidence="5">
    <location>
        <begin position="287"/>
        <end position="308"/>
    </location>
</feature>
<dbReference type="AlphaFoldDB" id="A0A0J8G7V8"/>
<dbReference type="GO" id="GO:0140359">
    <property type="term" value="F:ABC-type transporter activity"/>
    <property type="evidence" value="ECO:0007669"/>
    <property type="project" value="InterPro"/>
</dbReference>
<evidence type="ECO:0000256" key="3">
    <source>
        <dbReference type="ARBA" id="ARBA00022989"/>
    </source>
</evidence>
<feature type="transmembrane region" description="Helical" evidence="5">
    <location>
        <begin position="20"/>
        <end position="42"/>
    </location>
</feature>
<protein>
    <submittedName>
        <fullName evidence="7">ABC transporter permease</fullName>
    </submittedName>
</protein>
<evidence type="ECO:0000256" key="1">
    <source>
        <dbReference type="ARBA" id="ARBA00004141"/>
    </source>
</evidence>
<evidence type="ECO:0000256" key="4">
    <source>
        <dbReference type="ARBA" id="ARBA00023136"/>
    </source>
</evidence>
<evidence type="ECO:0000256" key="2">
    <source>
        <dbReference type="ARBA" id="ARBA00022692"/>
    </source>
</evidence>
<dbReference type="PANTHER" id="PTHR43027">
    <property type="entry name" value="DOXORUBICIN RESISTANCE ABC TRANSPORTER PERMEASE PROTEIN DRRC-RELATED"/>
    <property type="match status" value="1"/>
</dbReference>
<comment type="subcellular location">
    <subcellularLocation>
        <location evidence="1">Membrane</location>
        <topology evidence="1">Multi-pass membrane protein</topology>
    </subcellularLocation>
</comment>
<dbReference type="OrthoDB" id="1864035at2"/>